<accession>A0A4C1T7Y2</accession>
<proteinExistence type="predicted"/>
<name>A0A4C1T7Y2_EUMVA</name>
<dbReference type="EMBL" id="BGZK01000039">
    <property type="protein sequence ID" value="GBP10244.1"/>
    <property type="molecule type" value="Genomic_DNA"/>
</dbReference>
<evidence type="ECO:0000313" key="2">
    <source>
        <dbReference type="Proteomes" id="UP000299102"/>
    </source>
</evidence>
<keyword evidence="2" id="KW-1185">Reference proteome</keyword>
<reference evidence="1 2" key="1">
    <citation type="journal article" date="2019" name="Commun. Biol.">
        <title>The bagworm genome reveals a unique fibroin gene that provides high tensile strength.</title>
        <authorList>
            <person name="Kono N."/>
            <person name="Nakamura H."/>
            <person name="Ohtoshi R."/>
            <person name="Tomita M."/>
            <person name="Numata K."/>
            <person name="Arakawa K."/>
        </authorList>
    </citation>
    <scope>NUCLEOTIDE SEQUENCE [LARGE SCALE GENOMIC DNA]</scope>
</reference>
<dbReference type="PANTHER" id="PTHR45913:SF19">
    <property type="entry name" value="LOW QUALITY PROTEIN: ZINC FINGER BED DOMAIN-CONTAINING PROTEIN 5-LIKE"/>
    <property type="match status" value="1"/>
</dbReference>
<evidence type="ECO:0000313" key="1">
    <source>
        <dbReference type="EMBL" id="GBP10244.1"/>
    </source>
</evidence>
<dbReference type="Proteomes" id="UP000299102">
    <property type="component" value="Unassembled WGS sequence"/>
</dbReference>
<comment type="caution">
    <text evidence="1">The sequence shown here is derived from an EMBL/GenBank/DDBJ whole genome shotgun (WGS) entry which is preliminary data.</text>
</comment>
<gene>
    <name evidence="1" type="primary">ZBED5</name>
    <name evidence="1" type="ORF">EVAR_77636_1</name>
</gene>
<dbReference type="OrthoDB" id="1101576at2759"/>
<dbReference type="PANTHER" id="PTHR45913">
    <property type="entry name" value="EPM2A-INTERACTING PROTEIN 1"/>
    <property type="match status" value="1"/>
</dbReference>
<organism evidence="1 2">
    <name type="scientific">Eumeta variegata</name>
    <name type="common">Bagworm moth</name>
    <name type="synonym">Eumeta japonica</name>
    <dbReference type="NCBI Taxonomy" id="151549"/>
    <lineage>
        <taxon>Eukaryota</taxon>
        <taxon>Metazoa</taxon>
        <taxon>Ecdysozoa</taxon>
        <taxon>Arthropoda</taxon>
        <taxon>Hexapoda</taxon>
        <taxon>Insecta</taxon>
        <taxon>Pterygota</taxon>
        <taxon>Neoptera</taxon>
        <taxon>Endopterygota</taxon>
        <taxon>Lepidoptera</taxon>
        <taxon>Glossata</taxon>
        <taxon>Ditrysia</taxon>
        <taxon>Tineoidea</taxon>
        <taxon>Psychidae</taxon>
        <taxon>Oiketicinae</taxon>
        <taxon>Eumeta</taxon>
    </lineage>
</organism>
<dbReference type="AlphaFoldDB" id="A0A4C1T7Y2"/>
<dbReference type="STRING" id="151549.A0A4C1T7Y2"/>
<protein>
    <submittedName>
        <fullName evidence="1">Zinc finger BED domain-containing protein 5</fullName>
    </submittedName>
</protein>
<sequence>MKTVLAANSEYLRASFLVAYKVAKTGKSYNIAEELILPAAENMVSYILGVTFSKLLDKIPLSNDTLPRRIHDMAHDVENQLALQLQNNYYAIRVDESTCISGLPNSLGFVRYVYRNICEDFLFCKTLESTTKGEDIFNIIHGYIEEHGIEWTKCVGMSTDGAKPMTGRIS</sequence>